<sequence length="178" mass="20338">MGENVATIGVSGLISYCDDLVRVLQNKKDIGNVMQCTDDVKLLQSSCDRDFCEVQNSLAGVPDDLWLETLMVLVTDFLLFSIYTIVSDKINDLEQQRVSLEERERNLKKADEDEFREQRMLSMYASVTNIIPNRDVGTKVSGHIVKREKRTVELFEFETTNSSSSIEICNNLWKMINS</sequence>
<dbReference type="AlphaFoldDB" id="A0AA41SBP3"/>
<keyword evidence="2" id="KW-0812">Transmembrane</keyword>
<proteinExistence type="predicted"/>
<comment type="caution">
    <text evidence="3">The sequence shown here is derived from an EMBL/GenBank/DDBJ whole genome shotgun (WGS) entry which is preliminary data.</text>
</comment>
<feature type="transmembrane region" description="Helical" evidence="2">
    <location>
        <begin position="65"/>
        <end position="86"/>
    </location>
</feature>
<evidence type="ECO:0000256" key="2">
    <source>
        <dbReference type="SAM" id="Phobius"/>
    </source>
</evidence>
<dbReference type="GO" id="GO:0051983">
    <property type="term" value="P:regulation of chromosome segregation"/>
    <property type="evidence" value="ECO:0007669"/>
    <property type="project" value="InterPro"/>
</dbReference>
<name>A0AA41SBP3_PAPNU</name>
<evidence type="ECO:0000256" key="1">
    <source>
        <dbReference type="SAM" id="Coils"/>
    </source>
</evidence>
<accession>A0AA41SBP3</accession>
<reference evidence="3" key="1">
    <citation type="submission" date="2022-03" db="EMBL/GenBank/DDBJ databases">
        <title>A functionally conserved STORR gene fusion in Papaver species that diverged 16.8 million years ago.</title>
        <authorList>
            <person name="Catania T."/>
        </authorList>
    </citation>
    <scope>NUCLEOTIDE SEQUENCE</scope>
    <source>
        <strain evidence="3">S-191538</strain>
    </source>
</reference>
<keyword evidence="1" id="KW-0175">Coiled coil</keyword>
<dbReference type="InterPro" id="IPR044951">
    <property type="entry name" value="SPC24-like"/>
</dbReference>
<keyword evidence="4" id="KW-1185">Reference proteome</keyword>
<dbReference type="Gene3D" id="3.30.160.570">
    <property type="entry name" value="Ncd80 complex, Spc24 subunit"/>
    <property type="match status" value="1"/>
</dbReference>
<keyword evidence="2" id="KW-1133">Transmembrane helix</keyword>
<keyword evidence="2" id="KW-0472">Membrane</keyword>
<dbReference type="PANTHER" id="PTHR35730">
    <property type="entry name" value="KINETOCHORE PROTEIN SPC24 HOMOLOG-RELATED"/>
    <property type="match status" value="1"/>
</dbReference>
<feature type="coiled-coil region" evidence="1">
    <location>
        <begin position="83"/>
        <end position="113"/>
    </location>
</feature>
<evidence type="ECO:0000313" key="3">
    <source>
        <dbReference type="EMBL" id="MCL7030118.1"/>
    </source>
</evidence>
<organism evidence="3 4">
    <name type="scientific">Papaver nudicaule</name>
    <name type="common">Iceland poppy</name>
    <dbReference type="NCBI Taxonomy" id="74823"/>
    <lineage>
        <taxon>Eukaryota</taxon>
        <taxon>Viridiplantae</taxon>
        <taxon>Streptophyta</taxon>
        <taxon>Embryophyta</taxon>
        <taxon>Tracheophyta</taxon>
        <taxon>Spermatophyta</taxon>
        <taxon>Magnoliopsida</taxon>
        <taxon>Ranunculales</taxon>
        <taxon>Papaveraceae</taxon>
        <taxon>Papaveroideae</taxon>
        <taxon>Papaver</taxon>
    </lineage>
</organism>
<protein>
    <submittedName>
        <fullName evidence="3">Uncharacterized protein</fullName>
    </submittedName>
</protein>
<dbReference type="EMBL" id="JAJJMA010097797">
    <property type="protein sequence ID" value="MCL7030118.1"/>
    <property type="molecule type" value="Genomic_DNA"/>
</dbReference>
<gene>
    <name evidence="3" type="ORF">MKW94_026391</name>
</gene>
<dbReference type="Proteomes" id="UP001177140">
    <property type="component" value="Unassembled WGS sequence"/>
</dbReference>
<evidence type="ECO:0000313" key="4">
    <source>
        <dbReference type="Proteomes" id="UP001177140"/>
    </source>
</evidence>
<dbReference type="PANTHER" id="PTHR35730:SF2">
    <property type="entry name" value="KINETOCHORE PROTEIN SPC24 HOMOLOG-RELATED"/>
    <property type="match status" value="1"/>
</dbReference>